<accession>A0A0A9F6F5</accession>
<evidence type="ECO:0000313" key="1">
    <source>
        <dbReference type="EMBL" id="JAE05706.1"/>
    </source>
</evidence>
<dbReference type="AlphaFoldDB" id="A0A0A9F6F5"/>
<reference evidence="1" key="2">
    <citation type="journal article" date="2015" name="Data Brief">
        <title>Shoot transcriptome of the giant reed, Arundo donax.</title>
        <authorList>
            <person name="Barrero R.A."/>
            <person name="Guerrero F.D."/>
            <person name="Moolhuijzen P."/>
            <person name="Goolsby J.A."/>
            <person name="Tidwell J."/>
            <person name="Bellgard S.E."/>
            <person name="Bellgard M.I."/>
        </authorList>
    </citation>
    <scope>NUCLEOTIDE SEQUENCE</scope>
    <source>
        <tissue evidence="1">Shoot tissue taken approximately 20 cm above the soil surface</tissue>
    </source>
</reference>
<reference evidence="1" key="1">
    <citation type="submission" date="2014-09" db="EMBL/GenBank/DDBJ databases">
        <authorList>
            <person name="Magalhaes I.L.F."/>
            <person name="Oliveira U."/>
            <person name="Santos F.R."/>
            <person name="Vidigal T.H.D.A."/>
            <person name="Brescovit A.D."/>
            <person name="Santos A.J."/>
        </authorList>
    </citation>
    <scope>NUCLEOTIDE SEQUENCE</scope>
    <source>
        <tissue evidence="1">Shoot tissue taken approximately 20 cm above the soil surface</tissue>
    </source>
</reference>
<proteinExistence type="predicted"/>
<organism evidence="1">
    <name type="scientific">Arundo donax</name>
    <name type="common">Giant reed</name>
    <name type="synonym">Donax arundinaceus</name>
    <dbReference type="NCBI Taxonomy" id="35708"/>
    <lineage>
        <taxon>Eukaryota</taxon>
        <taxon>Viridiplantae</taxon>
        <taxon>Streptophyta</taxon>
        <taxon>Embryophyta</taxon>
        <taxon>Tracheophyta</taxon>
        <taxon>Spermatophyta</taxon>
        <taxon>Magnoliopsida</taxon>
        <taxon>Liliopsida</taxon>
        <taxon>Poales</taxon>
        <taxon>Poaceae</taxon>
        <taxon>PACMAD clade</taxon>
        <taxon>Arundinoideae</taxon>
        <taxon>Arundineae</taxon>
        <taxon>Arundo</taxon>
    </lineage>
</organism>
<sequence>MLLSNVVFQNYSCSRIPGFVVSCASKGIHPFNCSTSPPSHLGAYLYNILQLYNSHELDNCQF</sequence>
<protein>
    <submittedName>
        <fullName evidence="1">Uncharacterized protein</fullName>
    </submittedName>
</protein>
<dbReference type="EMBL" id="GBRH01192190">
    <property type="protein sequence ID" value="JAE05706.1"/>
    <property type="molecule type" value="Transcribed_RNA"/>
</dbReference>
<name>A0A0A9F6F5_ARUDO</name>